<evidence type="ECO:0000259" key="12">
    <source>
        <dbReference type="PROSITE" id="PS50928"/>
    </source>
</evidence>
<evidence type="ECO:0000256" key="1">
    <source>
        <dbReference type="ARBA" id="ARBA00004651"/>
    </source>
</evidence>
<keyword evidence="8" id="KW-0921">Nickel transport</keyword>
<keyword evidence="9 11" id="KW-0472">Membrane</keyword>
<keyword evidence="14" id="KW-1185">Reference proteome</keyword>
<dbReference type="PROSITE" id="PS50928">
    <property type="entry name" value="ABC_TM1"/>
    <property type="match status" value="1"/>
</dbReference>
<dbReference type="InterPro" id="IPR035906">
    <property type="entry name" value="MetI-like_sf"/>
</dbReference>
<feature type="domain" description="ABC transmembrane type-1" evidence="12">
    <location>
        <begin position="95"/>
        <end position="292"/>
    </location>
</feature>
<sequence>MGYFLLSRLLSAIVVVLGVACLVFLLIHLIPGDPVEVILGEGAQPADREALRQALGLDRPLLVQLEQFLQELIQFNLGTSLYSQRPVMELLAERLPATAELALAALVVAIIIAFPLGILAAVRRGTIWDRMATTFALVGVSVPNFWLGPLLILVFSIGLGWFPVSGRAGWDSLVLPALTLGSAMAAILSRMVRTALLEVLGEDYIRTAKAKGLSLSRVIGRHALRNALLPVITVLGLQLGTVLGGAVITEVVFSWPGIGQLTVESIQRRDYPVVQGCVLLISLIYVAVNTLTDLIYDWADPRVRLGAGQ</sequence>
<dbReference type="InterPro" id="IPR000515">
    <property type="entry name" value="MetI-like"/>
</dbReference>
<feature type="transmembrane region" description="Helical" evidence="11">
    <location>
        <begin position="227"/>
        <end position="253"/>
    </location>
</feature>
<evidence type="ECO:0000256" key="5">
    <source>
        <dbReference type="ARBA" id="ARBA00022692"/>
    </source>
</evidence>
<name>A0A4P7C0F5_9GAMM</name>
<evidence type="ECO:0000256" key="6">
    <source>
        <dbReference type="ARBA" id="ARBA00022989"/>
    </source>
</evidence>
<dbReference type="KEGG" id="nwr:E3U44_11465"/>
<accession>A0A4P7C0F5</accession>
<dbReference type="InterPro" id="IPR045621">
    <property type="entry name" value="BPD_transp_1_N"/>
</dbReference>
<feature type="transmembrane region" description="Helical" evidence="11">
    <location>
        <begin position="134"/>
        <end position="162"/>
    </location>
</feature>
<evidence type="ECO:0000256" key="9">
    <source>
        <dbReference type="ARBA" id="ARBA00023136"/>
    </source>
</evidence>
<feature type="transmembrane region" description="Helical" evidence="11">
    <location>
        <begin position="9"/>
        <end position="30"/>
    </location>
</feature>
<gene>
    <name evidence="13" type="ORF">E3U44_11465</name>
</gene>
<keyword evidence="6 11" id="KW-1133">Transmembrane helix</keyword>
<reference evidence="13 14" key="1">
    <citation type="submission" date="2019-03" db="EMBL/GenBank/DDBJ databases">
        <title>The genome sequence of Nitrosococcus wardiae strain D1FHST reveals the archetypal metabolic capacity of ammonia-oxidizing Gammaproteobacteria.</title>
        <authorList>
            <person name="Wang L."/>
            <person name="Lim C.K."/>
            <person name="Hanson T.E."/>
            <person name="Dang H."/>
            <person name="Klotz M.G."/>
        </authorList>
    </citation>
    <scope>NUCLEOTIDE SEQUENCE [LARGE SCALE GENOMIC DNA]</scope>
    <source>
        <strain evidence="13 14">D1FHS</strain>
    </source>
</reference>
<evidence type="ECO:0000256" key="7">
    <source>
        <dbReference type="ARBA" id="ARBA00023065"/>
    </source>
</evidence>
<dbReference type="Pfam" id="PF19300">
    <property type="entry name" value="BPD_transp_1_N"/>
    <property type="match status" value="1"/>
</dbReference>
<proteinExistence type="inferred from homology"/>
<comment type="similarity">
    <text evidence="10">Belongs to the binding-protein-dependent transport system permease family. OppBC subfamily.</text>
</comment>
<evidence type="ECO:0000256" key="8">
    <source>
        <dbReference type="ARBA" id="ARBA00023112"/>
    </source>
</evidence>
<dbReference type="GO" id="GO:0005886">
    <property type="term" value="C:plasma membrane"/>
    <property type="evidence" value="ECO:0007669"/>
    <property type="project" value="UniProtKB-SubCell"/>
</dbReference>
<organism evidence="13 14">
    <name type="scientific">Nitrosococcus wardiae</name>
    <dbReference type="NCBI Taxonomy" id="1814290"/>
    <lineage>
        <taxon>Bacteria</taxon>
        <taxon>Pseudomonadati</taxon>
        <taxon>Pseudomonadota</taxon>
        <taxon>Gammaproteobacteria</taxon>
        <taxon>Chromatiales</taxon>
        <taxon>Chromatiaceae</taxon>
        <taxon>Nitrosococcus</taxon>
    </lineage>
</organism>
<evidence type="ECO:0000313" key="13">
    <source>
        <dbReference type="EMBL" id="QBQ55059.1"/>
    </source>
</evidence>
<evidence type="ECO:0000256" key="10">
    <source>
        <dbReference type="ARBA" id="ARBA00024202"/>
    </source>
</evidence>
<keyword evidence="3" id="KW-1003">Cell membrane</keyword>
<evidence type="ECO:0000313" key="14">
    <source>
        <dbReference type="Proteomes" id="UP000294325"/>
    </source>
</evidence>
<feature type="transmembrane region" description="Helical" evidence="11">
    <location>
        <begin position="168"/>
        <end position="188"/>
    </location>
</feature>
<dbReference type="OrthoDB" id="9805855at2"/>
<feature type="transmembrane region" description="Helical" evidence="11">
    <location>
        <begin position="273"/>
        <end position="296"/>
    </location>
</feature>
<keyword evidence="5 11" id="KW-0812">Transmembrane</keyword>
<evidence type="ECO:0000256" key="4">
    <source>
        <dbReference type="ARBA" id="ARBA00022596"/>
    </source>
</evidence>
<dbReference type="CDD" id="cd06261">
    <property type="entry name" value="TM_PBP2"/>
    <property type="match status" value="1"/>
</dbReference>
<evidence type="ECO:0000256" key="2">
    <source>
        <dbReference type="ARBA" id="ARBA00022448"/>
    </source>
</evidence>
<dbReference type="PANTHER" id="PTHR43163:SF6">
    <property type="entry name" value="DIPEPTIDE TRANSPORT SYSTEM PERMEASE PROTEIN DPPB-RELATED"/>
    <property type="match status" value="1"/>
</dbReference>
<dbReference type="Proteomes" id="UP000294325">
    <property type="component" value="Chromosome"/>
</dbReference>
<comment type="subcellular location">
    <subcellularLocation>
        <location evidence="1 11">Cell membrane</location>
        <topology evidence="1 11">Multi-pass membrane protein</topology>
    </subcellularLocation>
</comment>
<dbReference type="SUPFAM" id="SSF161098">
    <property type="entry name" value="MetI-like"/>
    <property type="match status" value="1"/>
</dbReference>
<dbReference type="InterPro" id="IPR050045">
    <property type="entry name" value="Opp2B"/>
</dbReference>
<protein>
    <submittedName>
        <fullName evidence="13">ABC transporter permease</fullName>
    </submittedName>
</protein>
<keyword evidence="2 11" id="KW-0813">Transport</keyword>
<dbReference type="Pfam" id="PF00528">
    <property type="entry name" value="BPD_transp_1"/>
    <property type="match status" value="1"/>
</dbReference>
<dbReference type="AlphaFoldDB" id="A0A4P7C0F5"/>
<dbReference type="NCBIfam" id="NF045470">
    <property type="entry name" value="Opp2B"/>
    <property type="match status" value="1"/>
</dbReference>
<keyword evidence="4" id="KW-0533">Nickel</keyword>
<dbReference type="PANTHER" id="PTHR43163">
    <property type="entry name" value="DIPEPTIDE TRANSPORT SYSTEM PERMEASE PROTEIN DPPB-RELATED"/>
    <property type="match status" value="1"/>
</dbReference>
<keyword evidence="7" id="KW-0406">Ion transport</keyword>
<evidence type="ECO:0000256" key="3">
    <source>
        <dbReference type="ARBA" id="ARBA00022475"/>
    </source>
</evidence>
<dbReference type="Gene3D" id="1.10.3720.10">
    <property type="entry name" value="MetI-like"/>
    <property type="match status" value="1"/>
</dbReference>
<evidence type="ECO:0000256" key="11">
    <source>
        <dbReference type="RuleBase" id="RU363032"/>
    </source>
</evidence>
<feature type="transmembrane region" description="Helical" evidence="11">
    <location>
        <begin position="101"/>
        <end position="122"/>
    </location>
</feature>
<dbReference type="RefSeq" id="WP_134358327.1">
    <property type="nucleotide sequence ID" value="NZ_CP038033.1"/>
</dbReference>
<dbReference type="EMBL" id="CP038033">
    <property type="protein sequence ID" value="QBQ55059.1"/>
    <property type="molecule type" value="Genomic_DNA"/>
</dbReference>
<dbReference type="GO" id="GO:0015099">
    <property type="term" value="F:nickel cation transmembrane transporter activity"/>
    <property type="evidence" value="ECO:0007669"/>
    <property type="project" value="InterPro"/>
</dbReference>